<dbReference type="SUPFAM" id="SSF49299">
    <property type="entry name" value="PKD domain"/>
    <property type="match status" value="1"/>
</dbReference>
<dbReference type="SMART" id="SM00710">
    <property type="entry name" value="PbH1"/>
    <property type="match status" value="9"/>
</dbReference>
<evidence type="ECO:0000259" key="1">
    <source>
        <dbReference type="PROSITE" id="PS50093"/>
    </source>
</evidence>
<dbReference type="Gene3D" id="2.60.40.10">
    <property type="entry name" value="Immunoglobulins"/>
    <property type="match status" value="1"/>
</dbReference>
<reference evidence="2 3" key="1">
    <citation type="submission" date="2017-09" db="EMBL/GenBank/DDBJ databases">
        <authorList>
            <person name="Ehlers B."/>
            <person name="Leendertz F.H."/>
        </authorList>
    </citation>
    <scope>NUCLEOTIDE SEQUENCE [LARGE SCALE GENOMIC DNA]</scope>
    <source>
        <strain evidence="2 3">USBA 140</strain>
    </source>
</reference>
<name>A0A286GZ57_9PROT</name>
<evidence type="ECO:0000313" key="2">
    <source>
        <dbReference type="EMBL" id="SOE00771.1"/>
    </source>
</evidence>
<dbReference type="InterPro" id="IPR022409">
    <property type="entry name" value="PKD/Chitinase_dom"/>
</dbReference>
<dbReference type="PANTHER" id="PTHR47635">
    <property type="entry name" value="CUB DOMAIN-CONTAINING PROTEIN"/>
    <property type="match status" value="1"/>
</dbReference>
<gene>
    <name evidence="2" type="ORF">SAMN05421508_11429</name>
</gene>
<dbReference type="AlphaFoldDB" id="A0A286GZ57"/>
<accession>A0A286GZ57</accession>
<dbReference type="InterPro" id="IPR013783">
    <property type="entry name" value="Ig-like_fold"/>
</dbReference>
<dbReference type="InterPro" id="IPR035986">
    <property type="entry name" value="PKD_dom_sf"/>
</dbReference>
<dbReference type="PROSITE" id="PS50093">
    <property type="entry name" value="PKD"/>
    <property type="match status" value="1"/>
</dbReference>
<dbReference type="InterPro" id="IPR006626">
    <property type="entry name" value="PbH1"/>
</dbReference>
<dbReference type="PANTHER" id="PTHR47635:SF2">
    <property type="entry name" value="LAMG-LIKE JELLYROLL FOLD DOMAIN-CONTAINING PROTEIN"/>
    <property type="match status" value="1"/>
</dbReference>
<dbReference type="InterPro" id="IPR013320">
    <property type="entry name" value="ConA-like_dom_sf"/>
</dbReference>
<dbReference type="EMBL" id="OCNJ01000014">
    <property type="protein sequence ID" value="SOE00771.1"/>
    <property type="molecule type" value="Genomic_DNA"/>
</dbReference>
<dbReference type="InterPro" id="IPR022441">
    <property type="entry name" value="Para_beta_helix_rpt-2"/>
</dbReference>
<keyword evidence="3" id="KW-1185">Reference proteome</keyword>
<dbReference type="SUPFAM" id="SSF49899">
    <property type="entry name" value="Concanavalin A-like lectins/glucanases"/>
    <property type="match status" value="2"/>
</dbReference>
<sequence length="921" mass="97304">MQTGEAIIVRSAEELGAALAIAQGGETIRLAAGRYTNLSLKYNTFPTSVTIEGEPGTVVAGMSVTNSSGITFRNMTFESVCTNGDNYKAGLYVNKSSGITVRGSEFRGAVDDNWLNDGIGIRVDASKAVEVTDSTFHHLFRGGLYRYVEGLNVSNNTVTEVRSDGFDFAAVRNVVVENNYMTNFPVQIGDTTQGGDHKDFIQFWTNGVTYASRDVVIRDNVLIEKGTTTQGIFISSENDLVYRNFLIEGNIVYSSSFHGISVRPAVNTTIRNNTVISTPDGLAAINIDAGTQSGIGSQVIVADNVMTNLRQDAASSAALSGNLLVQGTNADGPNYYANILNNPFNPASADDLAVVGASGVGAQRPAVAPYRISSTADNANGLVKTFSARAFADVLPSGATYHWTFGDGSTARGLEVVHQYGHSGRFDVSLSVTVGGSTTVVSRHEQVTSPLLFNLTFESDGDASDYANVIEWLGGASYISGVDGRAGRFEGSSAARAVTVDRADHLSGLAEMTVSMDVQVNSFAGGGRLFYLPGAYLAQFRGSNLEVTFWSADGTSKKLLADASHLADGGWHRVAVSFDSTQGEASLYMDGTKAATVSGVTEPLAKTGGRDLFVGGAYGSYLNGNIDNFRIYDVALAPAGETAMSEVLASGPRTIQTEPDLVEDAVIDDGSLLQGQAPAPQPGVLLDFRSAGYDSTSGLTLEAKGDVKFGVGEAGTAAAFDGASWVKLGRDERFFTADNVSVSFDFKADQQSATAYQTLLWNHMRYGVTFRGTEMRVALTDVGGVRSDVVVKDAVKHGTWQNVTFEYSRDTGVATVWIDGEQRGSRSGLDIDIGDPASWDVTVGSDGWGKNFVGEIRNMEVMQAAAPAGSTTPLVGCTSTTLRSLALADYSGVTDSTTSMLSVDDSLTSTSEMFTASSLVA</sequence>
<dbReference type="Pfam" id="PF18911">
    <property type="entry name" value="PKD_4"/>
    <property type="match status" value="1"/>
</dbReference>
<dbReference type="CDD" id="cd00146">
    <property type="entry name" value="PKD"/>
    <property type="match status" value="1"/>
</dbReference>
<feature type="domain" description="PKD" evidence="1">
    <location>
        <begin position="396"/>
        <end position="433"/>
    </location>
</feature>
<dbReference type="Pfam" id="PF13229">
    <property type="entry name" value="Beta_helix"/>
    <property type="match status" value="1"/>
</dbReference>
<dbReference type="SUPFAM" id="SSF51126">
    <property type="entry name" value="Pectin lyase-like"/>
    <property type="match status" value="1"/>
</dbReference>
<dbReference type="Gene3D" id="2.60.120.200">
    <property type="match status" value="2"/>
</dbReference>
<protein>
    <submittedName>
        <fullName evidence="2">Parallel beta-helix repeat (Two copies)</fullName>
    </submittedName>
</protein>
<dbReference type="InterPro" id="IPR039448">
    <property type="entry name" value="Beta_helix"/>
</dbReference>
<organism evidence="2 3">
    <name type="scientific">Caenispirillum bisanense</name>
    <dbReference type="NCBI Taxonomy" id="414052"/>
    <lineage>
        <taxon>Bacteria</taxon>
        <taxon>Pseudomonadati</taxon>
        <taxon>Pseudomonadota</taxon>
        <taxon>Alphaproteobacteria</taxon>
        <taxon>Rhodospirillales</taxon>
        <taxon>Novispirillaceae</taxon>
        <taxon>Caenispirillum</taxon>
    </lineage>
</organism>
<dbReference type="Pfam" id="PF13385">
    <property type="entry name" value="Laminin_G_3"/>
    <property type="match status" value="2"/>
</dbReference>
<dbReference type="SMART" id="SM00089">
    <property type="entry name" value="PKD"/>
    <property type="match status" value="1"/>
</dbReference>
<dbReference type="Gene3D" id="2.160.20.10">
    <property type="entry name" value="Single-stranded right-handed beta-helix, Pectin lyase-like"/>
    <property type="match status" value="1"/>
</dbReference>
<dbReference type="InterPro" id="IPR012334">
    <property type="entry name" value="Pectin_lyas_fold"/>
</dbReference>
<dbReference type="Proteomes" id="UP000219621">
    <property type="component" value="Unassembled WGS sequence"/>
</dbReference>
<dbReference type="InterPro" id="IPR011050">
    <property type="entry name" value="Pectin_lyase_fold/virulence"/>
</dbReference>
<dbReference type="NCBIfam" id="TIGR03804">
    <property type="entry name" value="para_beta_helix"/>
    <property type="match status" value="1"/>
</dbReference>
<evidence type="ECO:0000313" key="3">
    <source>
        <dbReference type="Proteomes" id="UP000219621"/>
    </source>
</evidence>
<proteinExistence type="predicted"/>
<dbReference type="InterPro" id="IPR000601">
    <property type="entry name" value="PKD_dom"/>
</dbReference>